<evidence type="ECO:0000256" key="5">
    <source>
        <dbReference type="ARBA" id="ARBA00022723"/>
    </source>
</evidence>
<comment type="cofactor">
    <cofactor evidence="2">
        <name>Fe(2+)</name>
        <dbReference type="ChEBI" id="CHEBI:29033"/>
    </cofactor>
</comment>
<feature type="region of interest" description="Disordered" evidence="12">
    <location>
        <begin position="212"/>
        <end position="244"/>
    </location>
</feature>
<dbReference type="GO" id="GO:0019135">
    <property type="term" value="F:deoxyhypusine monooxygenase activity"/>
    <property type="evidence" value="ECO:0007669"/>
    <property type="project" value="UniProtKB-EC"/>
</dbReference>
<reference evidence="13" key="3">
    <citation type="submission" date="2025-09" db="UniProtKB">
        <authorList>
            <consortium name="Ensembl"/>
        </authorList>
    </citation>
    <scope>IDENTIFICATION</scope>
    <source>
        <strain evidence="13">Boxer</strain>
    </source>
</reference>
<dbReference type="SMART" id="SM00567">
    <property type="entry name" value="EZ_HEAT"/>
    <property type="match status" value="4"/>
</dbReference>
<dbReference type="OrthoDB" id="421002at2759"/>
<comment type="pathway">
    <text evidence="3">Protein modification; eIF5A hypusination.</text>
</comment>
<proteinExistence type="predicted"/>
<reference evidence="13" key="2">
    <citation type="submission" date="2025-08" db="UniProtKB">
        <authorList>
            <consortium name="Ensembl"/>
        </authorList>
    </citation>
    <scope>IDENTIFICATION</scope>
    <source>
        <strain evidence="13">Boxer</strain>
    </source>
</reference>
<keyword evidence="10" id="KW-0386">Hypusine biosynthesis</keyword>
<dbReference type="PANTHER" id="PTHR12697">
    <property type="entry name" value="PBS LYASE HEAT-LIKE PROTEIN"/>
    <property type="match status" value="1"/>
</dbReference>
<organism evidence="13 14">
    <name type="scientific">Canis lupus familiaris</name>
    <name type="common">Dog</name>
    <name type="synonym">Canis familiaris</name>
    <dbReference type="NCBI Taxonomy" id="9615"/>
    <lineage>
        <taxon>Eukaryota</taxon>
        <taxon>Metazoa</taxon>
        <taxon>Chordata</taxon>
        <taxon>Craniata</taxon>
        <taxon>Vertebrata</taxon>
        <taxon>Euteleostomi</taxon>
        <taxon>Mammalia</taxon>
        <taxon>Eutheria</taxon>
        <taxon>Laurasiatheria</taxon>
        <taxon>Carnivora</taxon>
        <taxon>Caniformia</taxon>
        <taxon>Canidae</taxon>
        <taxon>Canis</taxon>
    </lineage>
</organism>
<dbReference type="GeneTree" id="ENSGT00500000044957"/>
<sequence>MVTEQEVEAIGRTLVDTRQPLQARFRALFTLRGLGGPGAIAWISRAFGDDSALLKHELAYCLGQMQDSRAIPVLVDVLRDARQEPMVRHEAGEALGAIGNPEVLDVLKQYCTDPVIEVAETCQLAVRRLEWLQEHSREPAVAAGPYLSVDPAPPAEEQDVGRLREVLLDEARPLFDRYRAMFALRDAGGEEAALALAEGEWGSGSRSVRLAQAPGRTRKWRNRVTRERASCPGARTPPRAFPEAGRHTCPHFPWGGRGQKGGKSCLSRQWLAATELGSGPWECGSVT</sequence>
<evidence type="ECO:0000313" key="13">
    <source>
        <dbReference type="Ensembl" id="ENSCAFP00845013037.1"/>
    </source>
</evidence>
<evidence type="ECO:0000256" key="11">
    <source>
        <dbReference type="ARBA" id="ARBA00045876"/>
    </source>
</evidence>
<keyword evidence="8" id="KW-0408">Iron</keyword>
<gene>
    <name evidence="13" type="primary">DOHH</name>
</gene>
<keyword evidence="7" id="KW-0560">Oxidoreductase</keyword>
<dbReference type="GO" id="GO:0046872">
    <property type="term" value="F:metal ion binding"/>
    <property type="evidence" value="ECO:0007669"/>
    <property type="project" value="UniProtKB-KW"/>
</dbReference>
<evidence type="ECO:0000256" key="6">
    <source>
        <dbReference type="ARBA" id="ARBA00022737"/>
    </source>
</evidence>
<keyword evidence="14" id="KW-1185">Reference proteome</keyword>
<dbReference type="InterPro" id="IPR011989">
    <property type="entry name" value="ARM-like"/>
</dbReference>
<reference evidence="13" key="1">
    <citation type="submission" date="2020-03" db="EMBL/GenBank/DDBJ databases">
        <title>Long-read based genome assembly of a Labrador retriever dog.</title>
        <authorList>
            <person name="Eory L."/>
            <person name="Zhang W."/>
            <person name="Schoenebeck J."/>
        </authorList>
    </citation>
    <scope>NUCLEOTIDE SEQUENCE [LARGE SCALE GENOMIC DNA]</scope>
    <source>
        <strain evidence="13">Labrador retriever</strain>
    </source>
</reference>
<dbReference type="Proteomes" id="UP000805418">
    <property type="component" value="Chromosome 20"/>
</dbReference>
<evidence type="ECO:0000256" key="1">
    <source>
        <dbReference type="ARBA" id="ARBA00000068"/>
    </source>
</evidence>
<dbReference type="Pfam" id="PF13646">
    <property type="entry name" value="HEAT_2"/>
    <property type="match status" value="1"/>
</dbReference>
<accession>A0A8I3RV98</accession>
<dbReference type="PANTHER" id="PTHR12697:SF5">
    <property type="entry name" value="DEOXYHYPUSINE HYDROXYLASE"/>
    <property type="match status" value="1"/>
</dbReference>
<evidence type="ECO:0000256" key="7">
    <source>
        <dbReference type="ARBA" id="ARBA00023002"/>
    </source>
</evidence>
<evidence type="ECO:0000256" key="9">
    <source>
        <dbReference type="ARBA" id="ARBA00023033"/>
    </source>
</evidence>
<dbReference type="InterPro" id="IPR004155">
    <property type="entry name" value="PBS_lyase_HEAT"/>
</dbReference>
<evidence type="ECO:0000256" key="10">
    <source>
        <dbReference type="ARBA" id="ARBA00023256"/>
    </source>
</evidence>
<evidence type="ECO:0000313" key="14">
    <source>
        <dbReference type="Proteomes" id="UP000805418"/>
    </source>
</evidence>
<evidence type="ECO:0000256" key="4">
    <source>
        <dbReference type="ARBA" id="ARBA00012606"/>
    </source>
</evidence>
<keyword evidence="6" id="KW-0677">Repeat</keyword>
<protein>
    <recommendedName>
        <fullName evidence="4">deoxyhypusine monooxygenase</fullName>
        <ecNumber evidence="4">1.14.99.29</ecNumber>
    </recommendedName>
</protein>
<name>A0A8I3RV98_CANLF</name>
<dbReference type="Gene3D" id="1.25.10.10">
    <property type="entry name" value="Leucine-rich Repeat Variant"/>
    <property type="match status" value="1"/>
</dbReference>
<dbReference type="AlphaFoldDB" id="A0A8I3RV98"/>
<dbReference type="FunFam" id="1.25.10.10:FF:000099">
    <property type="entry name" value="Deoxyhypusine hydroxylase"/>
    <property type="match status" value="1"/>
</dbReference>
<dbReference type="InterPro" id="IPR016024">
    <property type="entry name" value="ARM-type_fold"/>
</dbReference>
<comment type="catalytic activity">
    <reaction evidence="1">
        <text>[eIF5A protein]-deoxyhypusine + AH2 + O2 = [eIF5A protein]-hypusine + A + H2O</text>
        <dbReference type="Rhea" id="RHEA:14101"/>
        <dbReference type="Rhea" id="RHEA-COMP:10144"/>
        <dbReference type="Rhea" id="RHEA-COMP:12592"/>
        <dbReference type="ChEBI" id="CHEBI:13193"/>
        <dbReference type="ChEBI" id="CHEBI:15377"/>
        <dbReference type="ChEBI" id="CHEBI:15379"/>
        <dbReference type="ChEBI" id="CHEBI:17499"/>
        <dbReference type="ChEBI" id="CHEBI:82657"/>
        <dbReference type="ChEBI" id="CHEBI:91175"/>
        <dbReference type="EC" id="1.14.99.29"/>
    </reaction>
</comment>
<evidence type="ECO:0000256" key="12">
    <source>
        <dbReference type="SAM" id="MobiDB-lite"/>
    </source>
</evidence>
<keyword evidence="5" id="KW-0479">Metal-binding</keyword>
<evidence type="ECO:0000256" key="3">
    <source>
        <dbReference type="ARBA" id="ARBA00005041"/>
    </source>
</evidence>
<dbReference type="Ensembl" id="ENSCAFT00845016762.1">
    <property type="protein sequence ID" value="ENSCAFP00845013037.1"/>
    <property type="gene ID" value="ENSCAFG00845009508.1"/>
</dbReference>
<keyword evidence="9" id="KW-0503">Monooxygenase</keyword>
<dbReference type="SUPFAM" id="SSF48371">
    <property type="entry name" value="ARM repeat"/>
    <property type="match status" value="1"/>
</dbReference>
<evidence type="ECO:0000256" key="2">
    <source>
        <dbReference type="ARBA" id="ARBA00001954"/>
    </source>
</evidence>
<evidence type="ECO:0000256" key="8">
    <source>
        <dbReference type="ARBA" id="ARBA00023004"/>
    </source>
</evidence>
<comment type="function">
    <text evidence="11">Catalyzes the hydroxylation of the N(6)-(4-aminobutyl)-L-lysine intermediate produced by deoxyhypusine synthase/DHPS on a critical lysine of the eukaryotic translation initiation factor 5A/eIF-5A. This is the second step of the post-translational modification of that lysine into an unusual amino acid residue named hypusine. Hypusination is unique to mature eIF-5A factor and is essential for its function.</text>
</comment>
<dbReference type="EC" id="1.14.99.29" evidence="4"/>